<protein>
    <submittedName>
        <fullName evidence="1">Uncharacterized protein</fullName>
    </submittedName>
</protein>
<sequence length="100" mass="10406">MHNPHCHLSAQLGGGLHIRLRCGGAAGGGGGAPGICSAGALHRRQPAAALRPGVTGFRVQGSIDRHFPVLESRGGGVGRTWPVMMRRLCTLSYSRPVKST</sequence>
<comment type="caution">
    <text evidence="1">The sequence shown here is derived from an EMBL/GenBank/DDBJ whole genome shotgun (WGS) entry which is preliminary data.</text>
</comment>
<proteinExistence type="predicted"/>
<name>A0A5N6KRY0_9ROSI</name>
<reference evidence="1 2" key="1">
    <citation type="submission" date="2019-06" db="EMBL/GenBank/DDBJ databases">
        <title>A chromosomal-level reference genome of Carpinus fangiana (Coryloideae, Betulaceae).</title>
        <authorList>
            <person name="Yang X."/>
            <person name="Wang Z."/>
            <person name="Zhang L."/>
            <person name="Hao G."/>
            <person name="Liu J."/>
            <person name="Yang Y."/>
        </authorList>
    </citation>
    <scope>NUCLEOTIDE SEQUENCE [LARGE SCALE GENOMIC DNA]</scope>
    <source>
        <strain evidence="1">Cfa_2016G</strain>
        <tissue evidence="1">Leaf</tissue>
    </source>
</reference>
<organism evidence="1 2">
    <name type="scientific">Carpinus fangiana</name>
    <dbReference type="NCBI Taxonomy" id="176857"/>
    <lineage>
        <taxon>Eukaryota</taxon>
        <taxon>Viridiplantae</taxon>
        <taxon>Streptophyta</taxon>
        <taxon>Embryophyta</taxon>
        <taxon>Tracheophyta</taxon>
        <taxon>Spermatophyta</taxon>
        <taxon>Magnoliopsida</taxon>
        <taxon>eudicotyledons</taxon>
        <taxon>Gunneridae</taxon>
        <taxon>Pentapetalae</taxon>
        <taxon>rosids</taxon>
        <taxon>fabids</taxon>
        <taxon>Fagales</taxon>
        <taxon>Betulaceae</taxon>
        <taxon>Carpinus</taxon>
    </lineage>
</organism>
<evidence type="ECO:0000313" key="2">
    <source>
        <dbReference type="Proteomes" id="UP000327013"/>
    </source>
</evidence>
<dbReference type="EMBL" id="VIBQ01000010">
    <property type="protein sequence ID" value="KAB8339277.1"/>
    <property type="molecule type" value="Genomic_DNA"/>
</dbReference>
<accession>A0A5N6KRY0</accession>
<dbReference type="Proteomes" id="UP000327013">
    <property type="component" value="Unassembled WGS sequence"/>
</dbReference>
<dbReference type="AlphaFoldDB" id="A0A5N6KRY0"/>
<gene>
    <name evidence="1" type="ORF">FH972_022210</name>
</gene>
<evidence type="ECO:0000313" key="1">
    <source>
        <dbReference type="EMBL" id="KAB8339277.1"/>
    </source>
</evidence>
<keyword evidence="2" id="KW-1185">Reference proteome</keyword>